<keyword evidence="3" id="KW-1185">Reference proteome</keyword>
<dbReference type="Gene3D" id="3.40.630.10">
    <property type="entry name" value="Zn peptidases"/>
    <property type="match status" value="1"/>
</dbReference>
<sequence>MSAHGAPPFNDYPTVTELHSSARAFASRHPGLCGVRRIGTSRAGEELLLLSVGTPEARAPVAPAPVPAAAGPPAHVPRGAEAPATAHDHRNVLVVAGPHANERVGGATVLRLAEHVVREKPLRAAGGRNVGWHFLLCLDPDGTRVNEGAGADTGNNTLHRYHRPFFRPAGAEQPEWSPSIVGTAEETLPESRALQTVIDELRPVLQCSLHANDVGGSWVQLTREVPGLPDPFAKSAADLGIPVEIGSIDTLYWPSPGPGVFVMPGPGVPERFASLQEDAARSTWYHPHRYGGMTAVIEAPMWASRLVDDCTPVPDPGRAVRGSALRLRRRGRRVAALLDRARPLVPAEHAPVLRGAEAAVQVCPGLADDWVRISRSPVGGARAVPGVPGVPAVPALTAGHLASLAGVTWRIPLRAAAMVLGSLEGVPGRAARELRAELSGIVSAWCTAFECEFQTRWVAVDDQVRHQARTVIAVFACLSESHGLGRP</sequence>
<organism evidence="2 3">
    <name type="scientific">Streptomyces armeniacus</name>
    <dbReference type="NCBI Taxonomy" id="83291"/>
    <lineage>
        <taxon>Bacteria</taxon>
        <taxon>Bacillati</taxon>
        <taxon>Actinomycetota</taxon>
        <taxon>Actinomycetes</taxon>
        <taxon>Kitasatosporales</taxon>
        <taxon>Streptomycetaceae</taxon>
        <taxon>Streptomyces</taxon>
    </lineage>
</organism>
<dbReference type="GO" id="GO:0008270">
    <property type="term" value="F:zinc ion binding"/>
    <property type="evidence" value="ECO:0007669"/>
    <property type="project" value="InterPro"/>
</dbReference>
<dbReference type="AlphaFoldDB" id="A0A345XJI1"/>
<protein>
    <submittedName>
        <fullName evidence="2">3-hydroxyacyl-CoA dehydrogenase</fullName>
    </submittedName>
</protein>
<dbReference type="SUPFAM" id="SSF53187">
    <property type="entry name" value="Zn-dependent exopeptidases"/>
    <property type="match status" value="1"/>
</dbReference>
<dbReference type="GO" id="GO:0006508">
    <property type="term" value="P:proteolysis"/>
    <property type="evidence" value="ECO:0007669"/>
    <property type="project" value="InterPro"/>
</dbReference>
<accession>A0A345XJI1</accession>
<dbReference type="Proteomes" id="UP000254425">
    <property type="component" value="Chromosome"/>
</dbReference>
<evidence type="ECO:0000259" key="1">
    <source>
        <dbReference type="Pfam" id="PF00246"/>
    </source>
</evidence>
<reference evidence="2 3" key="1">
    <citation type="submission" date="2018-07" db="EMBL/GenBank/DDBJ databases">
        <title>Draft genome of the type strain Streptomyces armeniacus ATCC 15676.</title>
        <authorList>
            <person name="Labana P."/>
            <person name="Gosse J.T."/>
            <person name="Boddy C.N."/>
        </authorList>
    </citation>
    <scope>NUCLEOTIDE SEQUENCE [LARGE SCALE GENOMIC DNA]</scope>
    <source>
        <strain evidence="2 3">ATCC 15676</strain>
    </source>
</reference>
<dbReference type="Pfam" id="PF00246">
    <property type="entry name" value="Peptidase_M14"/>
    <property type="match status" value="1"/>
</dbReference>
<feature type="domain" description="Peptidase M14" evidence="1">
    <location>
        <begin position="20"/>
        <end position="212"/>
    </location>
</feature>
<name>A0A345XJI1_9ACTN</name>
<dbReference type="GO" id="GO:0004181">
    <property type="term" value="F:metallocarboxypeptidase activity"/>
    <property type="evidence" value="ECO:0007669"/>
    <property type="project" value="InterPro"/>
</dbReference>
<evidence type="ECO:0000313" key="2">
    <source>
        <dbReference type="EMBL" id="AXK31797.1"/>
    </source>
</evidence>
<dbReference type="InterPro" id="IPR000834">
    <property type="entry name" value="Peptidase_M14"/>
</dbReference>
<evidence type="ECO:0000313" key="3">
    <source>
        <dbReference type="Proteomes" id="UP000254425"/>
    </source>
</evidence>
<proteinExistence type="predicted"/>
<dbReference type="KEGG" id="sarm:DVA86_03200"/>
<gene>
    <name evidence="2" type="ORF">DVA86_03200</name>
</gene>
<dbReference type="EMBL" id="CP031320">
    <property type="protein sequence ID" value="AXK31797.1"/>
    <property type="molecule type" value="Genomic_DNA"/>
</dbReference>